<evidence type="ECO:0000313" key="4">
    <source>
        <dbReference type="EMBL" id="CAH9114219.1"/>
    </source>
</evidence>
<proteinExistence type="predicted"/>
<comment type="caution">
    <text evidence="4">The sequence shown here is derived from an EMBL/GenBank/DDBJ whole genome shotgun (WGS) entry which is preliminary data.</text>
</comment>
<reference evidence="4" key="1">
    <citation type="submission" date="2022-07" db="EMBL/GenBank/DDBJ databases">
        <authorList>
            <person name="Macas J."/>
            <person name="Novak P."/>
            <person name="Neumann P."/>
        </authorList>
    </citation>
    <scope>NUCLEOTIDE SEQUENCE</scope>
</reference>
<accession>A0AAV0E3V0</accession>
<feature type="compositionally biased region" description="Basic and acidic residues" evidence="2">
    <location>
        <begin position="291"/>
        <end position="302"/>
    </location>
</feature>
<evidence type="ECO:0000313" key="5">
    <source>
        <dbReference type="Proteomes" id="UP001152523"/>
    </source>
</evidence>
<gene>
    <name evidence="4" type="ORF">CEPIT_LOCUS20607</name>
</gene>
<dbReference type="InterPro" id="IPR007321">
    <property type="entry name" value="Transposase_28"/>
</dbReference>
<keyword evidence="5" id="KW-1185">Reference proteome</keyword>
<feature type="domain" description="Transposase (putative) gypsy type" evidence="3">
    <location>
        <begin position="87"/>
        <end position="153"/>
    </location>
</feature>
<feature type="region of interest" description="Disordered" evidence="2">
    <location>
        <begin position="678"/>
        <end position="705"/>
    </location>
</feature>
<feature type="region of interest" description="Disordered" evidence="2">
    <location>
        <begin position="288"/>
        <end position="409"/>
    </location>
</feature>
<evidence type="ECO:0000259" key="3">
    <source>
        <dbReference type="Pfam" id="PF04195"/>
    </source>
</evidence>
<feature type="compositionally biased region" description="Basic and acidic residues" evidence="2">
    <location>
        <begin position="678"/>
        <end position="691"/>
    </location>
</feature>
<sequence>MSLSISGSQTIDRFDDGCSSGDDLEFYERGMPPWPPRHHLNFSCVRRQRQRLLNADRRLISQWFLPPRGYDDRILRNPMRHLPGYVVVHLDSVIAGLLFPLHSFHIELFRDLRVIPAQFVPAAYRIIAGFIIRCHSVDVTPTVDLLQHFFRLSPFGRTGYLTLIARPSMVLFSNNAGNPDGWEERFFLAEVGSPMPFSDRWNAYPVKSIPPPMTDEELGYAKRIAGLGVQNLRSLVAEPFKARAGLGASICTCIVLSSSSCYDSERLDFLPAGVFPTISSMGRNHIISHARGRDNRHEDKGRKPLVPKIEPRTSRRRSDDAPEDGASKRLRIDGTASKAIIVADDSDGEPGSPLKRRPSSRNKPPVSPPANSEVRRLRDEDVPASKGSDDARPPSPPETNGSSLGLIEFSGVGPRKESMMLFGQTASSIWCGLNLKVPQDFAAQEAPEDLLECGQSTLDKAGLYFHRARMAFESQGREMARVRAECDALLKNAKGRAGTLQEKADAYDKLVQENASQKELLRKQEAELVDLRSRLWAVEQAKVGIRRTGVDNHVPIYEADVSKIKESGSIEFQKSKAYTGAIQTMARKFLPRFVGEFLATCPDPYLDGIKLLQATPTGERFLDDLADDTYLKGMVGLVAENLPVFERHFGAPFDPAAAGFDSLMVDAHKGALELLRERKEREEAEAGEKTRQVPFSAPTPDAGQT</sequence>
<evidence type="ECO:0000256" key="1">
    <source>
        <dbReference type="SAM" id="Coils"/>
    </source>
</evidence>
<protein>
    <recommendedName>
        <fullName evidence="3">Transposase (putative) gypsy type domain-containing protein</fullName>
    </recommendedName>
</protein>
<dbReference type="AlphaFoldDB" id="A0AAV0E3V0"/>
<organism evidence="4 5">
    <name type="scientific">Cuscuta epithymum</name>
    <dbReference type="NCBI Taxonomy" id="186058"/>
    <lineage>
        <taxon>Eukaryota</taxon>
        <taxon>Viridiplantae</taxon>
        <taxon>Streptophyta</taxon>
        <taxon>Embryophyta</taxon>
        <taxon>Tracheophyta</taxon>
        <taxon>Spermatophyta</taxon>
        <taxon>Magnoliopsida</taxon>
        <taxon>eudicotyledons</taxon>
        <taxon>Gunneridae</taxon>
        <taxon>Pentapetalae</taxon>
        <taxon>asterids</taxon>
        <taxon>lamiids</taxon>
        <taxon>Solanales</taxon>
        <taxon>Convolvulaceae</taxon>
        <taxon>Cuscuteae</taxon>
        <taxon>Cuscuta</taxon>
        <taxon>Cuscuta subgen. Cuscuta</taxon>
    </lineage>
</organism>
<feature type="coiled-coil region" evidence="1">
    <location>
        <begin position="507"/>
        <end position="541"/>
    </location>
</feature>
<dbReference type="Proteomes" id="UP001152523">
    <property type="component" value="Unassembled WGS sequence"/>
</dbReference>
<name>A0AAV0E3V0_9ASTE</name>
<dbReference type="EMBL" id="CAMAPF010000219">
    <property type="protein sequence ID" value="CAH9114219.1"/>
    <property type="molecule type" value="Genomic_DNA"/>
</dbReference>
<feature type="compositionally biased region" description="Basic and acidic residues" evidence="2">
    <location>
        <begin position="373"/>
        <end position="392"/>
    </location>
</feature>
<feature type="compositionally biased region" description="Basic and acidic residues" evidence="2">
    <location>
        <begin position="309"/>
        <end position="332"/>
    </location>
</feature>
<dbReference type="Pfam" id="PF04195">
    <property type="entry name" value="Transposase_28"/>
    <property type="match status" value="1"/>
</dbReference>
<evidence type="ECO:0000256" key="2">
    <source>
        <dbReference type="SAM" id="MobiDB-lite"/>
    </source>
</evidence>
<keyword evidence="1" id="KW-0175">Coiled coil</keyword>